<keyword evidence="1" id="KW-0067">ATP-binding</keyword>
<comment type="catalytic activity">
    <reaction evidence="1">
        <text>ATP + H2O = ADP + phosphate + H(+)</text>
        <dbReference type="Rhea" id="RHEA:13065"/>
        <dbReference type="ChEBI" id="CHEBI:15377"/>
        <dbReference type="ChEBI" id="CHEBI:15378"/>
        <dbReference type="ChEBI" id="CHEBI:30616"/>
        <dbReference type="ChEBI" id="CHEBI:43474"/>
        <dbReference type="ChEBI" id="CHEBI:456216"/>
        <dbReference type="EC" id="5.6.2.3"/>
    </reaction>
</comment>
<feature type="domain" description="DNA helicase Pif1-like DEAD-box helicase" evidence="2">
    <location>
        <begin position="114"/>
        <end position="190"/>
    </location>
</feature>
<dbReference type="AlphaFoldDB" id="A0A067N915"/>
<dbReference type="OrthoDB" id="3366231at2759"/>
<gene>
    <name evidence="3" type="ORF">PLEOSDRAFT_171221</name>
</gene>
<dbReference type="HOGENOM" id="CLU_1360922_0_0_1"/>
<dbReference type="VEuPathDB" id="FungiDB:PLEOSDRAFT_171221"/>
<keyword evidence="1" id="KW-0233">DNA recombination</keyword>
<dbReference type="InParanoid" id="A0A067N915"/>
<dbReference type="Proteomes" id="UP000027073">
    <property type="component" value="Unassembled WGS sequence"/>
</dbReference>
<accession>A0A067N915</accession>
<evidence type="ECO:0000313" key="3">
    <source>
        <dbReference type="EMBL" id="KDQ23455.1"/>
    </source>
</evidence>
<name>A0A067N915_PLEO1</name>
<keyword evidence="1" id="KW-0347">Helicase</keyword>
<dbReference type="Pfam" id="PF05970">
    <property type="entry name" value="PIF1"/>
    <property type="match status" value="1"/>
</dbReference>
<evidence type="ECO:0000313" key="4">
    <source>
        <dbReference type="Proteomes" id="UP000027073"/>
    </source>
</evidence>
<dbReference type="InterPro" id="IPR027417">
    <property type="entry name" value="P-loop_NTPase"/>
</dbReference>
<dbReference type="GO" id="GO:0005524">
    <property type="term" value="F:ATP binding"/>
    <property type="evidence" value="ECO:0007669"/>
    <property type="project" value="UniProtKB-KW"/>
</dbReference>
<keyword evidence="1" id="KW-0234">DNA repair</keyword>
<dbReference type="EMBL" id="KL198013">
    <property type="protein sequence ID" value="KDQ23455.1"/>
    <property type="molecule type" value="Genomic_DNA"/>
</dbReference>
<sequence>MAEAVGNLATPRQLRVLMVHMLVNDCVALPRDLWNSFAADLSRDYILAHGNSIEVGTNLALEDMGRLLEEYGKCLPEYGLPEPVTFTREVEHELLRWAPIHGTLATRGNRALQMLNTEQGRIAEVILTAARNRQRLTLFIDGKAGRGKTFLVNAICDVLRSEGRIVIPTATAAFAAQLYPGGRTTHSAFKHKSREATRELS</sequence>
<keyword evidence="1" id="KW-0227">DNA damage</keyword>
<dbReference type="GO" id="GO:0006281">
    <property type="term" value="P:DNA repair"/>
    <property type="evidence" value="ECO:0007669"/>
    <property type="project" value="UniProtKB-KW"/>
</dbReference>
<evidence type="ECO:0000256" key="1">
    <source>
        <dbReference type="RuleBase" id="RU363044"/>
    </source>
</evidence>
<protein>
    <recommendedName>
        <fullName evidence="1">ATP-dependent DNA helicase</fullName>
        <ecNumber evidence="1">5.6.2.3</ecNumber>
    </recommendedName>
</protein>
<comment type="similarity">
    <text evidence="1">Belongs to the helicase family.</text>
</comment>
<dbReference type="STRING" id="1137138.A0A067N915"/>
<dbReference type="GO" id="GO:0006310">
    <property type="term" value="P:DNA recombination"/>
    <property type="evidence" value="ECO:0007669"/>
    <property type="project" value="UniProtKB-KW"/>
</dbReference>
<dbReference type="Gene3D" id="3.40.50.300">
    <property type="entry name" value="P-loop containing nucleotide triphosphate hydrolases"/>
    <property type="match status" value="1"/>
</dbReference>
<keyword evidence="1" id="KW-0547">Nucleotide-binding</keyword>
<dbReference type="EC" id="5.6.2.3" evidence="1"/>
<dbReference type="GO" id="GO:0000723">
    <property type="term" value="P:telomere maintenance"/>
    <property type="evidence" value="ECO:0007669"/>
    <property type="project" value="InterPro"/>
</dbReference>
<organism evidence="3 4">
    <name type="scientific">Pleurotus ostreatus (strain PC15)</name>
    <name type="common">Oyster mushroom</name>
    <dbReference type="NCBI Taxonomy" id="1137138"/>
    <lineage>
        <taxon>Eukaryota</taxon>
        <taxon>Fungi</taxon>
        <taxon>Dikarya</taxon>
        <taxon>Basidiomycota</taxon>
        <taxon>Agaricomycotina</taxon>
        <taxon>Agaricomycetes</taxon>
        <taxon>Agaricomycetidae</taxon>
        <taxon>Agaricales</taxon>
        <taxon>Pleurotineae</taxon>
        <taxon>Pleurotaceae</taxon>
        <taxon>Pleurotus</taxon>
    </lineage>
</organism>
<reference evidence="4" key="1">
    <citation type="journal article" date="2014" name="Proc. Natl. Acad. Sci. U.S.A.">
        <title>Extensive sampling of basidiomycete genomes demonstrates inadequacy of the white-rot/brown-rot paradigm for wood decay fungi.</title>
        <authorList>
            <person name="Riley R."/>
            <person name="Salamov A.A."/>
            <person name="Brown D.W."/>
            <person name="Nagy L.G."/>
            <person name="Floudas D."/>
            <person name="Held B.W."/>
            <person name="Levasseur A."/>
            <person name="Lombard V."/>
            <person name="Morin E."/>
            <person name="Otillar R."/>
            <person name="Lindquist E.A."/>
            <person name="Sun H."/>
            <person name="LaButti K.M."/>
            <person name="Schmutz J."/>
            <person name="Jabbour D."/>
            <person name="Luo H."/>
            <person name="Baker S.E."/>
            <person name="Pisabarro A.G."/>
            <person name="Walton J.D."/>
            <person name="Blanchette R.A."/>
            <person name="Henrissat B."/>
            <person name="Martin F."/>
            <person name="Cullen D."/>
            <person name="Hibbett D.S."/>
            <person name="Grigoriev I.V."/>
        </authorList>
    </citation>
    <scope>NUCLEOTIDE SEQUENCE [LARGE SCALE GENOMIC DNA]</scope>
    <source>
        <strain evidence="4">PC15</strain>
    </source>
</reference>
<dbReference type="PANTHER" id="PTHR10492">
    <property type="match status" value="1"/>
</dbReference>
<comment type="cofactor">
    <cofactor evidence="1">
        <name>Mg(2+)</name>
        <dbReference type="ChEBI" id="CHEBI:18420"/>
    </cofactor>
</comment>
<dbReference type="GO" id="GO:0016887">
    <property type="term" value="F:ATP hydrolysis activity"/>
    <property type="evidence" value="ECO:0007669"/>
    <property type="project" value="RHEA"/>
</dbReference>
<dbReference type="GO" id="GO:0043139">
    <property type="term" value="F:5'-3' DNA helicase activity"/>
    <property type="evidence" value="ECO:0007669"/>
    <property type="project" value="UniProtKB-EC"/>
</dbReference>
<evidence type="ECO:0000259" key="2">
    <source>
        <dbReference type="Pfam" id="PF05970"/>
    </source>
</evidence>
<proteinExistence type="inferred from homology"/>
<keyword evidence="1" id="KW-0378">Hydrolase</keyword>
<dbReference type="InterPro" id="IPR010285">
    <property type="entry name" value="DNA_helicase_pif1-like_DEAD"/>
</dbReference>